<dbReference type="GO" id="GO:0008955">
    <property type="term" value="F:peptidoglycan glycosyltransferase activity"/>
    <property type="evidence" value="ECO:0007669"/>
    <property type="project" value="UniProtKB-EC"/>
</dbReference>
<evidence type="ECO:0000256" key="4">
    <source>
        <dbReference type="ARBA" id="ARBA00022679"/>
    </source>
</evidence>
<dbReference type="GO" id="GO:0008658">
    <property type="term" value="F:penicillin binding"/>
    <property type="evidence" value="ECO:0007669"/>
    <property type="project" value="InterPro"/>
</dbReference>
<dbReference type="Pfam" id="PF00905">
    <property type="entry name" value="Transpeptidase"/>
    <property type="match status" value="1"/>
</dbReference>
<evidence type="ECO:0000259" key="10">
    <source>
        <dbReference type="Pfam" id="PF00905"/>
    </source>
</evidence>
<dbReference type="InterPro" id="IPR023346">
    <property type="entry name" value="Lysozyme-like_dom_sf"/>
</dbReference>
<evidence type="ECO:0000256" key="5">
    <source>
        <dbReference type="ARBA" id="ARBA00022801"/>
    </source>
</evidence>
<evidence type="ECO:0000256" key="9">
    <source>
        <dbReference type="SAM" id="Phobius"/>
    </source>
</evidence>
<proteinExistence type="predicted"/>
<reference evidence="12 13" key="1">
    <citation type="submission" date="2017-11" db="EMBL/GenBank/DDBJ databases">
        <title>Genome-resolved metagenomics identifies genetic mobility, metabolic interactions, and unexpected diversity in perchlorate-reducing communities.</title>
        <authorList>
            <person name="Barnum T.P."/>
            <person name="Figueroa I.A."/>
            <person name="Carlstrom C.I."/>
            <person name="Lucas L.N."/>
            <person name="Engelbrektson A.L."/>
            <person name="Coates J.D."/>
        </authorList>
    </citation>
    <scope>NUCLEOTIDE SEQUENCE [LARGE SCALE GENOMIC DNA]</scope>
    <source>
        <strain evidence="12">BM706</strain>
    </source>
</reference>
<keyword evidence="9" id="KW-0472">Membrane</keyword>
<keyword evidence="4" id="KW-0808">Transferase</keyword>
<dbReference type="AlphaFoldDB" id="A0A2N5ZLL1"/>
<evidence type="ECO:0000313" key="12">
    <source>
        <dbReference type="EMBL" id="PLX19580.1"/>
    </source>
</evidence>
<keyword evidence="5" id="KW-0378">Hydrolase</keyword>
<organism evidence="12 13">
    <name type="scientific">Muiribacterium halophilum</name>
    <dbReference type="NCBI Taxonomy" id="2053465"/>
    <lineage>
        <taxon>Bacteria</taxon>
        <taxon>Candidatus Muiribacteriota</taxon>
        <taxon>Candidatus Muiribacteriia</taxon>
        <taxon>Candidatus Muiribacteriales</taxon>
        <taxon>Candidatus Muiribacteriaceae</taxon>
        <taxon>Candidatus Muiribacterium</taxon>
    </lineage>
</organism>
<keyword evidence="9" id="KW-1133">Transmembrane helix</keyword>
<dbReference type="NCBIfam" id="TIGR02073">
    <property type="entry name" value="PBP_1c"/>
    <property type="match status" value="1"/>
</dbReference>
<feature type="transmembrane region" description="Helical" evidence="9">
    <location>
        <begin position="7"/>
        <end position="25"/>
    </location>
</feature>
<sequence>MKNWKKFYWLLIVLIAAILLLFITFDKNIYFISSGKAVLSKDGHLMSLFISKDDQYVMPFSFYKDYPEKFKECVLIKEDKRFYYHPGFDPISIIRAFIGNISGQKRSGASTITMQLARMRSLRKRTYFNKMKEIFEAILIELTNSKKQILKAYLDQAPYGMNIRGVGTAANLFFLKDIDELSWAEYATLAVLPNNPSYVNFVVQRDRLRIKRDELLKKLLDEKMISLPIYKLSIAEKIPEFKKNIPFYAPHLCMSLKDKRSSYVIHTTIDMDIQKQLETITKEELRALKKHGINNLSVIVIKNSSREIIGYIGNPLFFDLPNDSMVDGVRASRSTGSILKPFLYALAIDEGMILPESILFDIPTFYGPYSPENFDGTFQGVVRVKDALIRSLNVPAVRLLQSYSVNAFYYFLKQAGMTTLFRDADDYGLSLIIGGAEGNLREISEMFCSLANGGEFTRSKILFDEKSYPKKSLISNGASTLILDCLKDLSRPGIDRIYAQLGYSNQISWKTGTSYGAKDAWAVGSDGEYTVGVWSGNFNGDSSPDLTGSRASAPVLFRIFALFKEKENGFKDKDHSKEFSEIVLCEKTGYRAGPGCEKTITSKRPADAKLLKSCPYHVRLPYNKEKNEIVCSSCWQGFDYNLKSFLYFPPEIQPYLSENYKKDLIPKHNPLCPEIDHKKSIRINYPTDKAVLSLVKDEKIAIRISTNQKNTKYFLYFNSILLDKSIGQEVFYITPKKGKNIISVINEKGDTDKVIFFVR</sequence>
<dbReference type="Pfam" id="PF00912">
    <property type="entry name" value="Transgly"/>
    <property type="match status" value="1"/>
</dbReference>
<dbReference type="SUPFAM" id="SSF56601">
    <property type="entry name" value="beta-lactamase/transpeptidase-like"/>
    <property type="match status" value="1"/>
</dbReference>
<evidence type="ECO:0000256" key="3">
    <source>
        <dbReference type="ARBA" id="ARBA00022676"/>
    </source>
</evidence>
<dbReference type="GO" id="GO:0009252">
    <property type="term" value="P:peptidoglycan biosynthetic process"/>
    <property type="evidence" value="ECO:0007669"/>
    <property type="project" value="InterPro"/>
</dbReference>
<keyword evidence="1" id="KW-0121">Carboxypeptidase</keyword>
<dbReference type="PANTHER" id="PTHR32282">
    <property type="entry name" value="BINDING PROTEIN TRANSPEPTIDASE, PUTATIVE-RELATED"/>
    <property type="match status" value="1"/>
</dbReference>
<dbReference type="SUPFAM" id="SSF53955">
    <property type="entry name" value="Lysozyme-like"/>
    <property type="match status" value="1"/>
</dbReference>
<dbReference type="Proteomes" id="UP000234857">
    <property type="component" value="Unassembled WGS sequence"/>
</dbReference>
<dbReference type="EMBL" id="PKTG01000025">
    <property type="protein sequence ID" value="PLX19580.1"/>
    <property type="molecule type" value="Genomic_DNA"/>
</dbReference>
<evidence type="ECO:0000256" key="2">
    <source>
        <dbReference type="ARBA" id="ARBA00022670"/>
    </source>
</evidence>
<evidence type="ECO:0000256" key="7">
    <source>
        <dbReference type="ARBA" id="ARBA00044770"/>
    </source>
</evidence>
<accession>A0A2N5ZLL1</accession>
<keyword evidence="3" id="KW-0328">Glycosyltransferase</keyword>
<evidence type="ECO:0000313" key="13">
    <source>
        <dbReference type="Proteomes" id="UP000234857"/>
    </source>
</evidence>
<dbReference type="GO" id="GO:0030288">
    <property type="term" value="C:outer membrane-bounded periplasmic space"/>
    <property type="evidence" value="ECO:0007669"/>
    <property type="project" value="TreeGrafter"/>
</dbReference>
<gene>
    <name evidence="12" type="primary">pbpC</name>
    <name evidence="12" type="ORF">C0601_01620</name>
</gene>
<evidence type="ECO:0000256" key="8">
    <source>
        <dbReference type="ARBA" id="ARBA00049902"/>
    </source>
</evidence>
<comment type="catalytic activity">
    <reaction evidence="8">
        <text>[GlcNAc-(1-&gt;4)-Mur2Ac(oyl-L-Ala-gamma-D-Glu-L-Lys-D-Ala-D-Ala)](n)-di-trans,octa-cis-undecaprenyl diphosphate + beta-D-GlcNAc-(1-&gt;4)-Mur2Ac(oyl-L-Ala-gamma-D-Glu-L-Lys-D-Ala-D-Ala)-di-trans,octa-cis-undecaprenyl diphosphate = [GlcNAc-(1-&gt;4)-Mur2Ac(oyl-L-Ala-gamma-D-Glu-L-Lys-D-Ala-D-Ala)](n+1)-di-trans,octa-cis-undecaprenyl diphosphate + di-trans,octa-cis-undecaprenyl diphosphate + H(+)</text>
        <dbReference type="Rhea" id="RHEA:23708"/>
        <dbReference type="Rhea" id="RHEA-COMP:9602"/>
        <dbReference type="Rhea" id="RHEA-COMP:9603"/>
        <dbReference type="ChEBI" id="CHEBI:15378"/>
        <dbReference type="ChEBI" id="CHEBI:58405"/>
        <dbReference type="ChEBI" id="CHEBI:60033"/>
        <dbReference type="ChEBI" id="CHEBI:78435"/>
        <dbReference type="EC" id="2.4.99.28"/>
    </reaction>
</comment>
<protein>
    <recommendedName>
        <fullName evidence="7">peptidoglycan glycosyltransferase</fullName>
        <ecNumber evidence="7">2.4.99.28</ecNumber>
    </recommendedName>
</protein>
<dbReference type="PANTHER" id="PTHR32282:SF15">
    <property type="entry name" value="PENICILLIN-BINDING PROTEIN 1C"/>
    <property type="match status" value="1"/>
</dbReference>
<dbReference type="GO" id="GO:0004180">
    <property type="term" value="F:carboxypeptidase activity"/>
    <property type="evidence" value="ECO:0007669"/>
    <property type="project" value="UniProtKB-KW"/>
</dbReference>
<dbReference type="InterPro" id="IPR001264">
    <property type="entry name" value="Glyco_trans_51"/>
</dbReference>
<name>A0A2N5ZLL1_MUIH1</name>
<dbReference type="Gene3D" id="3.40.710.10">
    <property type="entry name" value="DD-peptidase/beta-lactamase superfamily"/>
    <property type="match status" value="1"/>
</dbReference>
<dbReference type="GO" id="GO:0006508">
    <property type="term" value="P:proteolysis"/>
    <property type="evidence" value="ECO:0007669"/>
    <property type="project" value="UniProtKB-KW"/>
</dbReference>
<evidence type="ECO:0000256" key="1">
    <source>
        <dbReference type="ARBA" id="ARBA00022645"/>
    </source>
</evidence>
<dbReference type="InterPro" id="IPR011815">
    <property type="entry name" value="PBP_1c"/>
</dbReference>
<keyword evidence="6" id="KW-0511">Multifunctional enzyme</keyword>
<dbReference type="InterPro" id="IPR036950">
    <property type="entry name" value="PBP_transglycosylase"/>
</dbReference>
<evidence type="ECO:0000259" key="11">
    <source>
        <dbReference type="Pfam" id="PF00912"/>
    </source>
</evidence>
<feature type="domain" description="Glycosyl transferase family 51" evidence="11">
    <location>
        <begin position="63"/>
        <end position="219"/>
    </location>
</feature>
<comment type="caution">
    <text evidence="12">The sequence shown here is derived from an EMBL/GenBank/DDBJ whole genome shotgun (WGS) entry which is preliminary data.</text>
</comment>
<dbReference type="InterPro" id="IPR001460">
    <property type="entry name" value="PCN-bd_Tpept"/>
</dbReference>
<evidence type="ECO:0000256" key="6">
    <source>
        <dbReference type="ARBA" id="ARBA00023268"/>
    </source>
</evidence>
<keyword evidence="9" id="KW-0812">Transmembrane</keyword>
<keyword evidence="2" id="KW-0645">Protease</keyword>
<dbReference type="Gene3D" id="1.10.3810.10">
    <property type="entry name" value="Biosynthetic peptidoglycan transglycosylase-like"/>
    <property type="match status" value="1"/>
</dbReference>
<dbReference type="EC" id="2.4.99.28" evidence="7"/>
<dbReference type="InterPro" id="IPR012338">
    <property type="entry name" value="Beta-lactam/transpept-like"/>
</dbReference>
<feature type="domain" description="Penicillin-binding protein transpeptidase" evidence="10">
    <location>
        <begin position="298"/>
        <end position="520"/>
    </location>
</feature>
<dbReference type="InterPro" id="IPR050396">
    <property type="entry name" value="Glycosyltr_51/Transpeptidase"/>
</dbReference>